<accession>A0A8R1XRP1</accession>
<evidence type="ECO:0000313" key="2">
    <source>
        <dbReference type="EnsemblMetazoa" id="OVOC12927.1"/>
    </source>
</evidence>
<dbReference type="Proteomes" id="UP000024404">
    <property type="component" value="Unassembled WGS sequence"/>
</dbReference>
<feature type="compositionally biased region" description="Basic residues" evidence="1">
    <location>
        <begin position="37"/>
        <end position="51"/>
    </location>
</feature>
<organism evidence="2 3">
    <name type="scientific">Onchocerca volvulus</name>
    <dbReference type="NCBI Taxonomy" id="6282"/>
    <lineage>
        <taxon>Eukaryota</taxon>
        <taxon>Metazoa</taxon>
        <taxon>Ecdysozoa</taxon>
        <taxon>Nematoda</taxon>
        <taxon>Chromadorea</taxon>
        <taxon>Rhabditida</taxon>
        <taxon>Spirurina</taxon>
        <taxon>Spiruromorpha</taxon>
        <taxon>Filarioidea</taxon>
        <taxon>Onchocercidae</taxon>
        <taxon>Onchocerca</taxon>
    </lineage>
</organism>
<dbReference type="AlphaFoldDB" id="A0A8R1XRP1"/>
<evidence type="ECO:0000313" key="3">
    <source>
        <dbReference type="Proteomes" id="UP000024404"/>
    </source>
</evidence>
<sequence length="78" mass="9083">MKFYCNLRMITSINVEIFMQNLIAREAIRSMMQTINKKPRKSVRKRSAAHIKKNDSVVSKKNDVTVTSSEVNWRSIPI</sequence>
<protein>
    <submittedName>
        <fullName evidence="2">Uncharacterized protein</fullName>
    </submittedName>
</protein>
<name>A0A8R1XRP1_ONCVO</name>
<reference evidence="3" key="1">
    <citation type="submission" date="2013-10" db="EMBL/GenBank/DDBJ databases">
        <title>Genome sequencing of Onchocerca volvulus.</title>
        <authorList>
            <person name="Cotton J."/>
            <person name="Tsai J."/>
            <person name="Stanley E."/>
            <person name="Tracey A."/>
            <person name="Holroyd N."/>
            <person name="Lustigman S."/>
            <person name="Berriman M."/>
        </authorList>
    </citation>
    <scope>NUCLEOTIDE SEQUENCE</scope>
</reference>
<evidence type="ECO:0000256" key="1">
    <source>
        <dbReference type="SAM" id="MobiDB-lite"/>
    </source>
</evidence>
<dbReference type="EnsemblMetazoa" id="OVOC12927.1">
    <property type="protein sequence ID" value="OVOC12927.1"/>
    <property type="gene ID" value="WBGene00249736"/>
</dbReference>
<keyword evidence="3" id="KW-1185">Reference proteome</keyword>
<proteinExistence type="predicted"/>
<reference evidence="2" key="2">
    <citation type="submission" date="2022-06" db="UniProtKB">
        <authorList>
            <consortium name="EnsemblMetazoa"/>
        </authorList>
    </citation>
    <scope>IDENTIFICATION</scope>
</reference>
<dbReference type="EMBL" id="CMVM020000968">
    <property type="status" value="NOT_ANNOTATED_CDS"/>
    <property type="molecule type" value="Genomic_DNA"/>
</dbReference>
<feature type="region of interest" description="Disordered" evidence="1">
    <location>
        <begin position="35"/>
        <end position="54"/>
    </location>
</feature>